<evidence type="ECO:0000259" key="6">
    <source>
        <dbReference type="PROSITE" id="PS50850"/>
    </source>
</evidence>
<feature type="transmembrane region" description="Helical" evidence="5">
    <location>
        <begin position="122"/>
        <end position="140"/>
    </location>
</feature>
<evidence type="ECO:0000313" key="8">
    <source>
        <dbReference type="Proteomes" id="UP000271683"/>
    </source>
</evidence>
<evidence type="ECO:0000256" key="3">
    <source>
        <dbReference type="ARBA" id="ARBA00022989"/>
    </source>
</evidence>
<feature type="transmembrane region" description="Helical" evidence="5">
    <location>
        <begin position="25"/>
        <end position="47"/>
    </location>
</feature>
<dbReference type="InterPro" id="IPR011701">
    <property type="entry name" value="MFS"/>
</dbReference>
<feature type="transmembrane region" description="Helical" evidence="5">
    <location>
        <begin position="432"/>
        <end position="455"/>
    </location>
</feature>
<dbReference type="Gene3D" id="1.20.1720.10">
    <property type="entry name" value="Multidrug resistance protein D"/>
    <property type="match status" value="1"/>
</dbReference>
<feature type="transmembrane region" description="Helical" evidence="5">
    <location>
        <begin position="177"/>
        <end position="196"/>
    </location>
</feature>
<feature type="transmembrane region" description="Helical" evidence="5">
    <location>
        <begin position="277"/>
        <end position="301"/>
    </location>
</feature>
<dbReference type="InterPro" id="IPR036259">
    <property type="entry name" value="MFS_trans_sf"/>
</dbReference>
<comment type="subcellular location">
    <subcellularLocation>
        <location evidence="1">Cell membrane</location>
        <topology evidence="1">Multi-pass membrane protein</topology>
    </subcellularLocation>
</comment>
<accession>A0A3N1GRZ3</accession>
<reference evidence="7 8" key="1">
    <citation type="submission" date="2018-11" db="EMBL/GenBank/DDBJ databases">
        <title>Sequencing the genomes of 1000 actinobacteria strains.</title>
        <authorList>
            <person name="Klenk H.-P."/>
        </authorList>
    </citation>
    <scope>NUCLEOTIDE SEQUENCE [LARGE SCALE GENOMIC DNA]</scope>
    <source>
        <strain evidence="7 8">DSM 43634</strain>
    </source>
</reference>
<dbReference type="Proteomes" id="UP000271683">
    <property type="component" value="Unassembled WGS sequence"/>
</dbReference>
<dbReference type="Pfam" id="PF07690">
    <property type="entry name" value="MFS_1"/>
    <property type="match status" value="1"/>
</dbReference>
<evidence type="ECO:0000313" key="7">
    <source>
        <dbReference type="EMBL" id="ROP33027.1"/>
    </source>
</evidence>
<feature type="domain" description="Major facilitator superfamily (MFS) profile" evidence="6">
    <location>
        <begin position="24"/>
        <end position="461"/>
    </location>
</feature>
<dbReference type="AlphaFoldDB" id="A0A3N1GRZ3"/>
<comment type="caution">
    <text evidence="7">The sequence shown here is derived from an EMBL/GenBank/DDBJ whole genome shotgun (WGS) entry which is preliminary data.</text>
</comment>
<feature type="transmembrane region" description="Helical" evidence="5">
    <location>
        <begin position="241"/>
        <end position="257"/>
    </location>
</feature>
<dbReference type="GO" id="GO:0005886">
    <property type="term" value="C:plasma membrane"/>
    <property type="evidence" value="ECO:0007669"/>
    <property type="project" value="UniProtKB-SubCell"/>
</dbReference>
<sequence length="461" mass="47052">MSISDRVRVRDSTDAPGRPGDGVKLLALAVGFVMATLDATVVTVAAVDIADDMGLGAAALTWLMDGYILSFASLLLLSGSLADRFGARRTYLAGLTLFVIASTMCGLADSGGLLIASRIVQGAAAALFMPSSLSLLVGAFGEPRRRASILGYWTAIVSTASGLGPVVGGVLVDTLGWRSIFLVNIPFGILGAILTLRRIDSSPRRPRALSLASNAAGAGLLAALSIALIQGPHLGWSSPQVIALATTGVLAAGVLVLSERSVASPLIPRSLLANPTFVATTIIGLLLNFGLFGLIFMLGVVLQRAWGLTPMMAGMWLLPMMAVFVLGNLTFARLARRVGSRRPVLVALPLAAVGLATMVTVSASTPYAVLAVVVGVANFCVGVTVPALTAALMAAASGHANTAAALLNANRQVGALLGVAVAGTVLADTADWYHAASVAFTVAALAYGAAACLAWRIPRST</sequence>
<dbReference type="Gene3D" id="1.20.1250.20">
    <property type="entry name" value="MFS general substrate transporter like domains"/>
    <property type="match status" value="1"/>
</dbReference>
<dbReference type="PROSITE" id="PS50850">
    <property type="entry name" value="MFS"/>
    <property type="match status" value="1"/>
</dbReference>
<proteinExistence type="predicted"/>
<keyword evidence="2 5" id="KW-0812">Transmembrane</keyword>
<feature type="transmembrane region" description="Helical" evidence="5">
    <location>
        <begin position="405"/>
        <end position="426"/>
    </location>
</feature>
<dbReference type="InterPro" id="IPR020846">
    <property type="entry name" value="MFS_dom"/>
</dbReference>
<dbReference type="CDD" id="cd17321">
    <property type="entry name" value="MFS_MMR_MDR_like"/>
    <property type="match status" value="1"/>
</dbReference>
<feature type="transmembrane region" description="Helical" evidence="5">
    <location>
        <begin position="59"/>
        <end position="79"/>
    </location>
</feature>
<dbReference type="SUPFAM" id="SSF103473">
    <property type="entry name" value="MFS general substrate transporter"/>
    <property type="match status" value="2"/>
</dbReference>
<dbReference type="PANTHER" id="PTHR42718:SF40">
    <property type="entry name" value="METHYLENOMYCIN A RESISTANCE PROTEIN"/>
    <property type="match status" value="1"/>
</dbReference>
<feature type="transmembrane region" description="Helical" evidence="5">
    <location>
        <begin position="344"/>
        <end position="361"/>
    </location>
</feature>
<gene>
    <name evidence="7" type="ORF">EDD30_5993</name>
</gene>
<feature type="transmembrane region" description="Helical" evidence="5">
    <location>
        <begin position="367"/>
        <end position="393"/>
    </location>
</feature>
<keyword evidence="4 5" id="KW-0472">Membrane</keyword>
<keyword evidence="3 5" id="KW-1133">Transmembrane helix</keyword>
<protein>
    <submittedName>
        <fullName evidence="7">DHA2 family methylenomycin A resistance protein-like MFS transporter</fullName>
    </submittedName>
</protein>
<feature type="transmembrane region" description="Helical" evidence="5">
    <location>
        <begin position="208"/>
        <end position="229"/>
    </location>
</feature>
<feature type="transmembrane region" description="Helical" evidence="5">
    <location>
        <begin position="313"/>
        <end position="332"/>
    </location>
</feature>
<name>A0A3N1GRZ3_9ACTN</name>
<evidence type="ECO:0000256" key="4">
    <source>
        <dbReference type="ARBA" id="ARBA00023136"/>
    </source>
</evidence>
<feature type="transmembrane region" description="Helical" evidence="5">
    <location>
        <begin position="91"/>
        <end position="116"/>
    </location>
</feature>
<organism evidence="7 8">
    <name type="scientific">Couchioplanes caeruleus</name>
    <dbReference type="NCBI Taxonomy" id="56438"/>
    <lineage>
        <taxon>Bacteria</taxon>
        <taxon>Bacillati</taxon>
        <taxon>Actinomycetota</taxon>
        <taxon>Actinomycetes</taxon>
        <taxon>Micromonosporales</taxon>
        <taxon>Micromonosporaceae</taxon>
        <taxon>Couchioplanes</taxon>
    </lineage>
</organism>
<evidence type="ECO:0000256" key="2">
    <source>
        <dbReference type="ARBA" id="ARBA00022692"/>
    </source>
</evidence>
<evidence type="ECO:0000256" key="5">
    <source>
        <dbReference type="SAM" id="Phobius"/>
    </source>
</evidence>
<dbReference type="EMBL" id="RJKL01000001">
    <property type="protein sequence ID" value="ROP33027.1"/>
    <property type="molecule type" value="Genomic_DNA"/>
</dbReference>
<dbReference type="GO" id="GO:0022857">
    <property type="term" value="F:transmembrane transporter activity"/>
    <property type="evidence" value="ECO:0007669"/>
    <property type="project" value="InterPro"/>
</dbReference>
<feature type="transmembrane region" description="Helical" evidence="5">
    <location>
        <begin position="152"/>
        <end position="171"/>
    </location>
</feature>
<evidence type="ECO:0000256" key="1">
    <source>
        <dbReference type="ARBA" id="ARBA00004651"/>
    </source>
</evidence>
<dbReference type="PANTHER" id="PTHR42718">
    <property type="entry name" value="MAJOR FACILITATOR SUPERFAMILY MULTIDRUG TRANSPORTER MFSC"/>
    <property type="match status" value="1"/>
</dbReference>